<gene>
    <name evidence="7" type="ORF">K5P26_02680</name>
</gene>
<protein>
    <submittedName>
        <fullName evidence="7">LysE family transporter</fullName>
    </submittedName>
</protein>
<keyword evidence="4 6" id="KW-1133">Transmembrane helix</keyword>
<dbReference type="PANTHER" id="PTHR30086:SF20">
    <property type="entry name" value="ARGININE EXPORTER PROTEIN ARGO-RELATED"/>
    <property type="match status" value="1"/>
</dbReference>
<dbReference type="EMBL" id="JAILXK010000001">
    <property type="protein sequence ID" value="MBY4636043.1"/>
    <property type="molecule type" value="Genomic_DNA"/>
</dbReference>
<evidence type="ECO:0000256" key="2">
    <source>
        <dbReference type="ARBA" id="ARBA00022475"/>
    </source>
</evidence>
<accession>A0ABS7MAR0</accession>
<dbReference type="PANTHER" id="PTHR30086">
    <property type="entry name" value="ARGININE EXPORTER PROTEIN ARGO"/>
    <property type="match status" value="1"/>
</dbReference>
<evidence type="ECO:0000256" key="3">
    <source>
        <dbReference type="ARBA" id="ARBA00022692"/>
    </source>
</evidence>
<keyword evidence="3 6" id="KW-0812">Transmembrane</keyword>
<name>A0ABS7MAR0_9SPHN</name>
<keyword evidence="2" id="KW-1003">Cell membrane</keyword>
<dbReference type="Proteomes" id="UP001166571">
    <property type="component" value="Unassembled WGS sequence"/>
</dbReference>
<feature type="transmembrane region" description="Helical" evidence="6">
    <location>
        <begin position="121"/>
        <end position="146"/>
    </location>
</feature>
<feature type="transmembrane region" description="Helical" evidence="6">
    <location>
        <begin position="158"/>
        <end position="178"/>
    </location>
</feature>
<evidence type="ECO:0000256" key="5">
    <source>
        <dbReference type="ARBA" id="ARBA00023136"/>
    </source>
</evidence>
<evidence type="ECO:0000313" key="7">
    <source>
        <dbReference type="EMBL" id="MBY4636043.1"/>
    </source>
</evidence>
<keyword evidence="8" id="KW-1185">Reference proteome</keyword>
<proteinExistence type="predicted"/>
<feature type="transmembrane region" description="Helical" evidence="6">
    <location>
        <begin position="20"/>
        <end position="41"/>
    </location>
</feature>
<dbReference type="Pfam" id="PF01810">
    <property type="entry name" value="LysE"/>
    <property type="match status" value="1"/>
</dbReference>
<comment type="caution">
    <text evidence="7">The sequence shown here is derived from an EMBL/GenBank/DDBJ whole genome shotgun (WGS) entry which is preliminary data.</text>
</comment>
<evidence type="ECO:0000256" key="4">
    <source>
        <dbReference type="ARBA" id="ARBA00022989"/>
    </source>
</evidence>
<feature type="transmembrane region" description="Helical" evidence="6">
    <location>
        <begin position="86"/>
        <end position="109"/>
    </location>
</feature>
<keyword evidence="5 6" id="KW-0472">Membrane</keyword>
<sequence length="186" mass="19745">MAWLAGLAAAEGRRSGTAAVAGVALGLLVNALLAALGLALLLETIPMLQKVLRVAGAALMLWLAFDTWRSAASNMHLPERHHSLRRAFATGMMINLLNPKSYLFFLVMVPRFLGGEPLNPVNALTLAATSAAIATTIHFAVVFAASKARAYFSHPRHLVMLRWLLALIMVGVAASFLVSDFGGAAV</sequence>
<evidence type="ECO:0000256" key="1">
    <source>
        <dbReference type="ARBA" id="ARBA00004651"/>
    </source>
</evidence>
<evidence type="ECO:0000313" key="8">
    <source>
        <dbReference type="Proteomes" id="UP001166571"/>
    </source>
</evidence>
<dbReference type="InterPro" id="IPR001123">
    <property type="entry name" value="LeuE-type"/>
</dbReference>
<evidence type="ECO:0000256" key="6">
    <source>
        <dbReference type="SAM" id="Phobius"/>
    </source>
</evidence>
<comment type="subcellular location">
    <subcellularLocation>
        <location evidence="1">Cell membrane</location>
        <topology evidence="1">Multi-pass membrane protein</topology>
    </subcellularLocation>
</comment>
<organism evidence="7 8">
    <name type="scientific">Sphingopyxis jiangsuensis</name>
    <dbReference type="NCBI Taxonomy" id="2871171"/>
    <lineage>
        <taxon>Bacteria</taxon>
        <taxon>Pseudomonadati</taxon>
        <taxon>Pseudomonadota</taxon>
        <taxon>Alphaproteobacteria</taxon>
        <taxon>Sphingomonadales</taxon>
        <taxon>Sphingomonadaceae</taxon>
        <taxon>Sphingopyxis</taxon>
    </lineage>
</organism>
<reference evidence="7" key="1">
    <citation type="submission" date="2021-08" db="EMBL/GenBank/DDBJ databases">
        <title>Sphingopyxis panaciterrulae sp. nov., isolated from the surface water of the Yellow Sea.</title>
        <authorList>
            <person name="Gao Z."/>
            <person name="Zhang D."/>
            <person name="Zhang A."/>
        </authorList>
    </citation>
    <scope>NUCLEOTIDE SEQUENCE</scope>
    <source>
        <strain evidence="7">XHP0097</strain>
    </source>
</reference>